<proteinExistence type="inferred from homology"/>
<dbReference type="PANTHER" id="PTHR10454">
    <property type="entry name" value="CASPASE"/>
    <property type="match status" value="1"/>
</dbReference>
<dbReference type="InterPro" id="IPR011600">
    <property type="entry name" value="Pept_C14_caspase"/>
</dbReference>
<feature type="domain" description="Caspase family p20" evidence="4">
    <location>
        <begin position="160"/>
        <end position="277"/>
    </location>
</feature>
<evidence type="ECO:0000256" key="2">
    <source>
        <dbReference type="RuleBase" id="RU003971"/>
    </source>
</evidence>
<dbReference type="PROSITE" id="PS01121">
    <property type="entry name" value="CASPASE_HIS"/>
    <property type="match status" value="1"/>
</dbReference>
<dbReference type="Gene3D" id="1.10.10.60">
    <property type="entry name" value="Homeodomain-like"/>
    <property type="match status" value="1"/>
</dbReference>
<dbReference type="InterPro" id="IPR015917">
    <property type="entry name" value="Pept_C14A"/>
</dbReference>
<protein>
    <submittedName>
        <fullName evidence="5">Uncharacterized protein</fullName>
    </submittedName>
</protein>
<evidence type="ECO:0000259" key="3">
    <source>
        <dbReference type="PROSITE" id="PS50207"/>
    </source>
</evidence>
<dbReference type="Pfam" id="PF13837">
    <property type="entry name" value="Myb_DNA-bind_4"/>
    <property type="match status" value="1"/>
</dbReference>
<organism evidence="5 6">
    <name type="scientific">Mugilogobius chulae</name>
    <name type="common">yellowstripe goby</name>
    <dbReference type="NCBI Taxonomy" id="88201"/>
    <lineage>
        <taxon>Eukaryota</taxon>
        <taxon>Metazoa</taxon>
        <taxon>Chordata</taxon>
        <taxon>Craniata</taxon>
        <taxon>Vertebrata</taxon>
        <taxon>Euteleostomi</taxon>
        <taxon>Actinopterygii</taxon>
        <taxon>Neopterygii</taxon>
        <taxon>Teleostei</taxon>
        <taxon>Neoteleostei</taxon>
        <taxon>Acanthomorphata</taxon>
        <taxon>Gobiaria</taxon>
        <taxon>Gobiiformes</taxon>
        <taxon>Gobioidei</taxon>
        <taxon>Gobiidae</taxon>
        <taxon>Gobionellinae</taxon>
        <taxon>Mugilogobius</taxon>
    </lineage>
</organism>
<dbReference type="EMBL" id="JBBPFD010000007">
    <property type="protein sequence ID" value="KAK7919283.1"/>
    <property type="molecule type" value="Genomic_DNA"/>
</dbReference>
<evidence type="ECO:0000259" key="4">
    <source>
        <dbReference type="PROSITE" id="PS50208"/>
    </source>
</evidence>
<dbReference type="PROSITE" id="PS50207">
    <property type="entry name" value="CASPASE_P10"/>
    <property type="match status" value="1"/>
</dbReference>
<dbReference type="Gene3D" id="3.30.70.1470">
    <property type="entry name" value="Caspase-like"/>
    <property type="match status" value="1"/>
</dbReference>
<comment type="caution">
    <text evidence="5">The sequence shown here is derived from an EMBL/GenBank/DDBJ whole genome shotgun (WGS) entry which is preliminary data.</text>
</comment>
<dbReference type="GO" id="GO:0004197">
    <property type="term" value="F:cysteine-type endopeptidase activity"/>
    <property type="evidence" value="ECO:0007669"/>
    <property type="project" value="InterPro"/>
</dbReference>
<dbReference type="AlphaFoldDB" id="A0AAW0P7V2"/>
<dbReference type="CDD" id="cd00032">
    <property type="entry name" value="CASc"/>
    <property type="match status" value="1"/>
</dbReference>
<dbReference type="InterPro" id="IPR029030">
    <property type="entry name" value="Caspase-like_dom_sf"/>
</dbReference>
<comment type="similarity">
    <text evidence="1 2">Belongs to the peptidase C14A family.</text>
</comment>
<dbReference type="InterPro" id="IPR002138">
    <property type="entry name" value="Pept_C14_p10"/>
</dbReference>
<dbReference type="PROSITE" id="PS50208">
    <property type="entry name" value="CASPASE_P20"/>
    <property type="match status" value="1"/>
</dbReference>
<dbReference type="GO" id="GO:0006508">
    <property type="term" value="P:proteolysis"/>
    <property type="evidence" value="ECO:0007669"/>
    <property type="project" value="InterPro"/>
</dbReference>
<dbReference type="InterPro" id="IPR001309">
    <property type="entry name" value="Pept_C14_p20"/>
</dbReference>
<dbReference type="InterPro" id="IPR044822">
    <property type="entry name" value="Myb_DNA-bind_4"/>
</dbReference>
<feature type="domain" description="Caspase family p10" evidence="3">
    <location>
        <begin position="280"/>
        <end position="370"/>
    </location>
</feature>
<dbReference type="SMART" id="SM00115">
    <property type="entry name" value="CASc"/>
    <property type="match status" value="1"/>
</dbReference>
<dbReference type="Proteomes" id="UP001460270">
    <property type="component" value="Unassembled WGS sequence"/>
</dbReference>
<dbReference type="PANTHER" id="PTHR10454:SF232">
    <property type="entry name" value="AT03047P-RELATED"/>
    <property type="match status" value="1"/>
</dbReference>
<evidence type="ECO:0000256" key="1">
    <source>
        <dbReference type="ARBA" id="ARBA00010134"/>
    </source>
</evidence>
<dbReference type="GO" id="GO:0006915">
    <property type="term" value="P:apoptotic process"/>
    <property type="evidence" value="ECO:0007669"/>
    <property type="project" value="TreeGrafter"/>
</dbReference>
<gene>
    <name evidence="5" type="ORF">WMY93_010567</name>
</gene>
<dbReference type="PRINTS" id="PR00376">
    <property type="entry name" value="IL1BCENZYME"/>
</dbReference>
<dbReference type="GO" id="GO:0005737">
    <property type="term" value="C:cytoplasm"/>
    <property type="evidence" value="ECO:0007669"/>
    <property type="project" value="TreeGrafter"/>
</dbReference>
<dbReference type="Pfam" id="PF00656">
    <property type="entry name" value="Peptidase_C14"/>
    <property type="match status" value="1"/>
</dbReference>
<sequence length="370" mass="41380">MLLDIWASEGVQQNLKGNTKSKHIFEQISKAMMSQGYMRSADQCQSRIKRLRAGFKSALDGRKGGKQEMKFFSHLMRAFGNKYLNSTTERGGADDTAIDHAVSSQVRGVCVAASDESLPETWCMSLSRSITAFTQLFTTIKSNMSTDKENPDIYGTNFPNAGHCVIINNINFAESLGLLPRTGTEVDVSAVQKTFESLGYEVIVHTDLTKKQMKNVLLDESDEDHTDNASFVCVIMSHGTDEGVFMTDGLVHVKSLTQYFVGDDCRTLNGKPKLFFLTCSGQSMPGEEDFLIAYGATPGHYVWRSAEKGTYFIQSLCKALMENRNLELMQIMAKVNRDVSKQEIKTQMQLNTKMFPCMVSTLTKQIYFPK</sequence>
<dbReference type="Gene3D" id="3.40.50.1460">
    <property type="match status" value="1"/>
</dbReference>
<dbReference type="SUPFAM" id="SSF52129">
    <property type="entry name" value="Caspase-like"/>
    <property type="match status" value="1"/>
</dbReference>
<dbReference type="InterPro" id="IPR016129">
    <property type="entry name" value="Caspase_his_AS"/>
</dbReference>
<name>A0AAW0P7V2_9GOBI</name>
<reference evidence="6" key="1">
    <citation type="submission" date="2024-04" db="EMBL/GenBank/DDBJ databases">
        <title>Salinicola lusitanus LLJ914,a marine bacterium isolated from the Okinawa Trough.</title>
        <authorList>
            <person name="Li J."/>
        </authorList>
    </citation>
    <scope>NUCLEOTIDE SEQUENCE [LARGE SCALE GENOMIC DNA]</scope>
</reference>
<dbReference type="GO" id="GO:0043525">
    <property type="term" value="P:positive regulation of neuron apoptotic process"/>
    <property type="evidence" value="ECO:0007669"/>
    <property type="project" value="TreeGrafter"/>
</dbReference>
<accession>A0AAW0P7V2</accession>
<keyword evidence="6" id="KW-1185">Reference proteome</keyword>
<evidence type="ECO:0000313" key="5">
    <source>
        <dbReference type="EMBL" id="KAK7919283.1"/>
    </source>
</evidence>
<dbReference type="InterPro" id="IPR002398">
    <property type="entry name" value="Pept_C14"/>
</dbReference>
<evidence type="ECO:0000313" key="6">
    <source>
        <dbReference type="Proteomes" id="UP001460270"/>
    </source>
</evidence>